<dbReference type="InterPro" id="IPR037923">
    <property type="entry name" value="HTH-like"/>
</dbReference>
<keyword evidence="3" id="KW-0804">Transcription</keyword>
<dbReference type="CDD" id="cd02208">
    <property type="entry name" value="cupin_RmlC-like"/>
    <property type="match status" value="1"/>
</dbReference>
<feature type="domain" description="HTH araC/xylS-type" evidence="4">
    <location>
        <begin position="188"/>
        <end position="286"/>
    </location>
</feature>
<organism evidence="5 6">
    <name type="scientific">Streptococcus sobrinus</name>
    <dbReference type="NCBI Taxonomy" id="1310"/>
    <lineage>
        <taxon>Bacteria</taxon>
        <taxon>Bacillati</taxon>
        <taxon>Bacillota</taxon>
        <taxon>Bacilli</taxon>
        <taxon>Lactobacillales</taxon>
        <taxon>Streptococcaceae</taxon>
        <taxon>Streptococcus</taxon>
    </lineage>
</organism>
<dbReference type="InterPro" id="IPR009057">
    <property type="entry name" value="Homeodomain-like_sf"/>
</dbReference>
<dbReference type="PANTHER" id="PTHR43280">
    <property type="entry name" value="ARAC-FAMILY TRANSCRIPTIONAL REGULATOR"/>
    <property type="match status" value="1"/>
</dbReference>
<reference evidence="5 6" key="1">
    <citation type="submission" date="2018-05" db="EMBL/GenBank/DDBJ databases">
        <title>Complete genome sequences of Streptococcus sobrinus.</title>
        <authorList>
            <person name="Sales M."/>
            <person name="Jensen P.A."/>
        </authorList>
    </citation>
    <scope>NUCLEOTIDE SEQUENCE [LARGE SCALE GENOMIC DNA]</scope>
    <source>
        <strain evidence="5 6">SL1</strain>
    </source>
</reference>
<dbReference type="PANTHER" id="PTHR43280:SF28">
    <property type="entry name" value="HTH-TYPE TRANSCRIPTIONAL ACTIVATOR RHAS"/>
    <property type="match status" value="1"/>
</dbReference>
<name>A0ABN5LMC3_9STRE</name>
<dbReference type="InterPro" id="IPR014710">
    <property type="entry name" value="RmlC-like_jellyroll"/>
</dbReference>
<dbReference type="InterPro" id="IPR020449">
    <property type="entry name" value="Tscrpt_reg_AraC-type_HTH"/>
</dbReference>
<dbReference type="Proteomes" id="UP000245369">
    <property type="component" value="Chromosome"/>
</dbReference>
<dbReference type="PROSITE" id="PS00041">
    <property type="entry name" value="HTH_ARAC_FAMILY_1"/>
    <property type="match status" value="1"/>
</dbReference>
<keyword evidence="2" id="KW-0238">DNA-binding</keyword>
<gene>
    <name evidence="5" type="ORF">DK182_04175</name>
</gene>
<dbReference type="InterPro" id="IPR003313">
    <property type="entry name" value="AraC-bd"/>
</dbReference>
<protein>
    <submittedName>
        <fullName evidence="5">AraC family transcriptional regulator</fullName>
    </submittedName>
</protein>
<accession>A0ABN5LMC3</accession>
<evidence type="ECO:0000313" key="6">
    <source>
        <dbReference type="Proteomes" id="UP000245369"/>
    </source>
</evidence>
<keyword evidence="6" id="KW-1185">Reference proteome</keyword>
<dbReference type="InterPro" id="IPR018062">
    <property type="entry name" value="HTH_AraC-typ_CS"/>
</dbReference>
<dbReference type="SMART" id="SM00342">
    <property type="entry name" value="HTH_ARAC"/>
    <property type="match status" value="1"/>
</dbReference>
<dbReference type="GeneID" id="93923712"/>
<dbReference type="PRINTS" id="PR00032">
    <property type="entry name" value="HTHARAC"/>
</dbReference>
<evidence type="ECO:0000313" key="5">
    <source>
        <dbReference type="EMBL" id="AWN20592.1"/>
    </source>
</evidence>
<sequence>MAKSSSYIKDDPSGFPYDFYQTHLAYGQPGIMYHWHPELEVSYISKGKGTYRINYEAFDCQTGDIMLIQPNAMHSIQVATGQELTTNTFGINLDNLGRSIIDKYSQRYLQPLHNGHFKLTPHIQPDMLGYQAIKTCLFDIFTLVSEQSLYFDMLLKSKCHELLYLLFKYRYINRHYTDNTYQNYQKLRELIDYINEHYAEHLTISFLADYFGYSRTHFMSIFKQHTGSSCLEFILQLRLNKACELLVQTSLTIQDITSQVGFSNQSNFNRQFKKYYKLTPRQYRQEFSGKILRE</sequence>
<dbReference type="RefSeq" id="WP_002963377.1">
    <property type="nucleotide sequence ID" value="NZ_CP029490.1"/>
</dbReference>
<dbReference type="Pfam" id="PF02311">
    <property type="entry name" value="AraC_binding"/>
    <property type="match status" value="1"/>
</dbReference>
<dbReference type="EMBL" id="CP029490">
    <property type="protein sequence ID" value="AWN20592.1"/>
    <property type="molecule type" value="Genomic_DNA"/>
</dbReference>
<dbReference type="SUPFAM" id="SSF51215">
    <property type="entry name" value="Regulatory protein AraC"/>
    <property type="match status" value="1"/>
</dbReference>
<evidence type="ECO:0000256" key="1">
    <source>
        <dbReference type="ARBA" id="ARBA00023015"/>
    </source>
</evidence>
<keyword evidence="1" id="KW-0805">Transcription regulation</keyword>
<proteinExistence type="predicted"/>
<evidence type="ECO:0000259" key="4">
    <source>
        <dbReference type="PROSITE" id="PS01124"/>
    </source>
</evidence>
<dbReference type="Pfam" id="PF12833">
    <property type="entry name" value="HTH_18"/>
    <property type="match status" value="1"/>
</dbReference>
<evidence type="ECO:0000256" key="3">
    <source>
        <dbReference type="ARBA" id="ARBA00023163"/>
    </source>
</evidence>
<dbReference type="Gene3D" id="2.60.120.10">
    <property type="entry name" value="Jelly Rolls"/>
    <property type="match status" value="1"/>
</dbReference>
<evidence type="ECO:0000256" key="2">
    <source>
        <dbReference type="ARBA" id="ARBA00023125"/>
    </source>
</evidence>
<dbReference type="Gene3D" id="1.10.10.60">
    <property type="entry name" value="Homeodomain-like"/>
    <property type="match status" value="2"/>
</dbReference>
<dbReference type="SUPFAM" id="SSF46689">
    <property type="entry name" value="Homeodomain-like"/>
    <property type="match status" value="2"/>
</dbReference>
<dbReference type="PROSITE" id="PS01124">
    <property type="entry name" value="HTH_ARAC_FAMILY_2"/>
    <property type="match status" value="1"/>
</dbReference>
<dbReference type="InterPro" id="IPR018060">
    <property type="entry name" value="HTH_AraC"/>
</dbReference>